<sequence length="279" mass="31323">MGQLTNELKSRSSDTLPSITEEPKREGKEHCKAITTQSRLAYEEPKMPGEQASSPSKEKETATEPDQPVEIEVSRPMAQQDIISRRKKLGEHETVALTKCSSDALGNPLPIKCKDPGIFKELNIGKARPTTVTLQFADRSIRKLEGKIEDVLIKVDKLTFPADFIILDCEVDLDIPIILGWPFLATGDTIFNVRKGEITMKVNDEQVTFNVLDAMRLPDEIEECSTIQITNSVSMEEFCDLVIVGLEQELEVAQKEREADTFLSPMEKFEFGDLSNDEF</sequence>
<dbReference type="KEGG" id="mcha:111018357"/>
<dbReference type="RefSeq" id="XP_022150097.1">
    <property type="nucleotide sequence ID" value="XM_022294405.1"/>
</dbReference>
<evidence type="ECO:0000313" key="2">
    <source>
        <dbReference type="Proteomes" id="UP000504603"/>
    </source>
</evidence>
<organism evidence="2 3">
    <name type="scientific">Momordica charantia</name>
    <name type="common">Bitter gourd</name>
    <name type="synonym">Balsam pear</name>
    <dbReference type="NCBI Taxonomy" id="3673"/>
    <lineage>
        <taxon>Eukaryota</taxon>
        <taxon>Viridiplantae</taxon>
        <taxon>Streptophyta</taxon>
        <taxon>Embryophyta</taxon>
        <taxon>Tracheophyta</taxon>
        <taxon>Spermatophyta</taxon>
        <taxon>Magnoliopsida</taxon>
        <taxon>eudicotyledons</taxon>
        <taxon>Gunneridae</taxon>
        <taxon>Pentapetalae</taxon>
        <taxon>rosids</taxon>
        <taxon>fabids</taxon>
        <taxon>Cucurbitales</taxon>
        <taxon>Cucurbitaceae</taxon>
        <taxon>Momordiceae</taxon>
        <taxon>Momordica</taxon>
    </lineage>
</organism>
<feature type="region of interest" description="Disordered" evidence="1">
    <location>
        <begin position="1"/>
        <end position="70"/>
    </location>
</feature>
<dbReference type="OrthoDB" id="1112511at2759"/>
<dbReference type="GeneID" id="111018357"/>
<dbReference type="Gene3D" id="2.40.70.10">
    <property type="entry name" value="Acid Proteases"/>
    <property type="match status" value="1"/>
</dbReference>
<name>A0A6J1D9S6_MOMCH</name>
<keyword evidence="2" id="KW-1185">Reference proteome</keyword>
<gene>
    <name evidence="3" type="primary">LOC111018357</name>
</gene>
<evidence type="ECO:0000313" key="3">
    <source>
        <dbReference type="RefSeq" id="XP_022150097.1"/>
    </source>
</evidence>
<accession>A0A6J1D9S6</accession>
<dbReference type="InterPro" id="IPR021109">
    <property type="entry name" value="Peptidase_aspartic_dom_sf"/>
</dbReference>
<evidence type="ECO:0000256" key="1">
    <source>
        <dbReference type="SAM" id="MobiDB-lite"/>
    </source>
</evidence>
<reference evidence="3" key="1">
    <citation type="submission" date="2025-08" db="UniProtKB">
        <authorList>
            <consortium name="RefSeq"/>
        </authorList>
    </citation>
    <scope>IDENTIFICATION</scope>
    <source>
        <strain evidence="3">OHB3-1</strain>
    </source>
</reference>
<dbReference type="AlphaFoldDB" id="A0A6J1D9S6"/>
<dbReference type="Proteomes" id="UP000504603">
    <property type="component" value="Unplaced"/>
</dbReference>
<dbReference type="PANTHER" id="PTHR33067:SF32">
    <property type="entry name" value="ASPARTIC PEPTIDASE DDI1-TYPE DOMAIN-CONTAINING PROTEIN"/>
    <property type="match status" value="1"/>
</dbReference>
<dbReference type="PANTHER" id="PTHR33067">
    <property type="entry name" value="RNA-DIRECTED DNA POLYMERASE-RELATED"/>
    <property type="match status" value="1"/>
</dbReference>
<feature type="compositionally biased region" description="Basic and acidic residues" evidence="1">
    <location>
        <begin position="21"/>
        <end position="32"/>
    </location>
</feature>
<dbReference type="CDD" id="cd00303">
    <property type="entry name" value="retropepsin_like"/>
    <property type="match status" value="1"/>
</dbReference>
<protein>
    <submittedName>
        <fullName evidence="3">Uncharacterized protein LOC111018357</fullName>
    </submittedName>
</protein>
<feature type="compositionally biased region" description="Polar residues" evidence="1">
    <location>
        <begin position="1"/>
        <end position="18"/>
    </location>
</feature>
<proteinExistence type="predicted"/>